<evidence type="ECO:0000313" key="1">
    <source>
        <dbReference type="EMBL" id="KAJ2969037.1"/>
    </source>
</evidence>
<keyword evidence="2" id="KW-1185">Reference proteome</keyword>
<dbReference type="EMBL" id="JAPDGR010004140">
    <property type="protein sequence ID" value="KAJ2969037.1"/>
    <property type="molecule type" value="Genomic_DNA"/>
</dbReference>
<sequence length="115" mass="12101">MSMLMLDWNHKLKEDGVKIFSVSPGFCATGLGNLGADAMKAMGAEHPSEGGRRLLSVAEGNRDADAGKILDKPVKGLEQLWEKSQPGVLLAAPGFFLAGFLLASFFVASLTPGPV</sequence>
<proteinExistence type="predicted"/>
<protein>
    <submittedName>
        <fullName evidence="1">Uncharacterized protein</fullName>
    </submittedName>
</protein>
<comment type="caution">
    <text evidence="1">The sequence shown here is derived from an EMBL/GenBank/DDBJ whole genome shotgun (WGS) entry which is preliminary data.</text>
</comment>
<accession>A0ACC1MPU9</accession>
<name>A0ACC1MPU9_9PEZI</name>
<organism evidence="1 2">
    <name type="scientific">Xylaria curta</name>
    <dbReference type="NCBI Taxonomy" id="42375"/>
    <lineage>
        <taxon>Eukaryota</taxon>
        <taxon>Fungi</taxon>
        <taxon>Dikarya</taxon>
        <taxon>Ascomycota</taxon>
        <taxon>Pezizomycotina</taxon>
        <taxon>Sordariomycetes</taxon>
        <taxon>Xylariomycetidae</taxon>
        <taxon>Xylariales</taxon>
        <taxon>Xylariaceae</taxon>
        <taxon>Xylaria</taxon>
    </lineage>
</organism>
<reference evidence="1" key="1">
    <citation type="submission" date="2022-10" db="EMBL/GenBank/DDBJ databases">
        <title>Genome Sequence of Xylaria curta.</title>
        <authorList>
            <person name="Buettner E."/>
        </authorList>
    </citation>
    <scope>NUCLEOTIDE SEQUENCE</scope>
    <source>
        <strain evidence="1">Babe10</strain>
    </source>
</reference>
<evidence type="ECO:0000313" key="2">
    <source>
        <dbReference type="Proteomes" id="UP001143856"/>
    </source>
</evidence>
<dbReference type="Proteomes" id="UP001143856">
    <property type="component" value="Unassembled WGS sequence"/>
</dbReference>
<gene>
    <name evidence="1" type="ORF">NUW58_g10085</name>
</gene>